<keyword evidence="2" id="KW-0812">Transmembrane</keyword>
<reference evidence="3" key="1">
    <citation type="submission" date="2020-05" db="EMBL/GenBank/DDBJ databases">
        <authorList>
            <person name="Chiriac C."/>
            <person name="Salcher M."/>
            <person name="Ghai R."/>
            <person name="Kavagutti S V."/>
        </authorList>
    </citation>
    <scope>NUCLEOTIDE SEQUENCE</scope>
</reference>
<keyword evidence="2" id="KW-0472">Membrane</keyword>
<sequence>MDRPTEAVSTRVLLWGVVAPLLVGSIVPPLAGVAMIWLICGLLTLMLQAAGGAFRRVDPGEDGETADLHEELGATLPAPVVAGRWWNRPDEDPNTAAARAGSWG</sequence>
<proteinExistence type="predicted"/>
<evidence type="ECO:0000313" key="3">
    <source>
        <dbReference type="EMBL" id="CAB4915110.1"/>
    </source>
</evidence>
<feature type="region of interest" description="Disordered" evidence="1">
    <location>
        <begin position="84"/>
        <end position="104"/>
    </location>
</feature>
<organism evidence="3">
    <name type="scientific">freshwater metagenome</name>
    <dbReference type="NCBI Taxonomy" id="449393"/>
    <lineage>
        <taxon>unclassified sequences</taxon>
        <taxon>metagenomes</taxon>
        <taxon>ecological metagenomes</taxon>
    </lineage>
</organism>
<name>A0A6J7HFU8_9ZZZZ</name>
<keyword evidence="2" id="KW-1133">Transmembrane helix</keyword>
<evidence type="ECO:0000256" key="2">
    <source>
        <dbReference type="SAM" id="Phobius"/>
    </source>
</evidence>
<evidence type="ECO:0000256" key="1">
    <source>
        <dbReference type="SAM" id="MobiDB-lite"/>
    </source>
</evidence>
<feature type="transmembrane region" description="Helical" evidence="2">
    <location>
        <begin position="12"/>
        <end position="30"/>
    </location>
</feature>
<dbReference type="EMBL" id="CAFBMQ010000166">
    <property type="protein sequence ID" value="CAB4915110.1"/>
    <property type="molecule type" value="Genomic_DNA"/>
</dbReference>
<protein>
    <submittedName>
        <fullName evidence="3">Unannotated protein</fullName>
    </submittedName>
</protein>
<dbReference type="AlphaFoldDB" id="A0A6J7HFU8"/>
<accession>A0A6J7HFU8</accession>
<gene>
    <name evidence="3" type="ORF">UFOPK3609_01097</name>
</gene>